<comment type="caution">
    <text evidence="3">The sequence shown here is derived from an EMBL/GenBank/DDBJ whole genome shotgun (WGS) entry which is preliminary data.</text>
</comment>
<reference evidence="3" key="1">
    <citation type="submission" date="2010-07" db="EMBL/GenBank/DDBJ databases">
        <authorList>
            <consortium name="CONSOLIDER consortium CSD2007-00005"/>
            <person name="Guazzaroni M.-E."/>
            <person name="Richter M."/>
            <person name="Garcia-Salamanca A."/>
            <person name="Yarza P."/>
            <person name="Ferrer M."/>
        </authorList>
    </citation>
    <scope>NUCLEOTIDE SEQUENCE</scope>
</reference>
<feature type="domain" description="VIT" evidence="2">
    <location>
        <begin position="288"/>
        <end position="417"/>
    </location>
</feature>
<dbReference type="EMBL" id="ADZX01000740">
    <property type="protein sequence ID" value="EFK95551.1"/>
    <property type="molecule type" value="Genomic_DNA"/>
</dbReference>
<feature type="transmembrane region" description="Helical" evidence="1">
    <location>
        <begin position="21"/>
        <end position="39"/>
    </location>
</feature>
<feature type="transmembrane region" description="Helical" evidence="1">
    <location>
        <begin position="90"/>
        <end position="110"/>
    </location>
</feature>
<feature type="non-terminal residue" evidence="3">
    <location>
        <position position="760"/>
    </location>
</feature>
<evidence type="ECO:0000259" key="2">
    <source>
        <dbReference type="PROSITE" id="PS51468"/>
    </source>
</evidence>
<name>D9PLL5_9ZZZZ</name>
<gene>
    <name evidence="3" type="ORF">LDC_2438</name>
</gene>
<sequence length="760" mass="83232">MTLSKDKAAPVAADHGQTGPQVGILSFLLGVLLPAFTLLFEAVSRMCASLAFDPIPTVWHIMLAATVPVANAAVFLSIRYRDTRHLPFMLRFNGVAIGVSACYACAFAALTPLAVLALIACGLGLLPLSPLISLIVAMTLRRKLRKLAMQKEQEPIIPKLRYTFSATVAMMLFLCLPNVLTFTGAKLASRYDTRASGMQLLRNYGSEKILLRYCYSTNNPLSPASLLSALLSILNVESHFLDLDTRDAQQLYYRLTGAMYNSVVPPDMRSFRRDSIGPVDTGEFDRNQGGDSVAAPVKNLFLKESGLDAIVDSDSATSYTEWTLVFQNDSYLEREARAQAVLPPGGVVSRLTLWVNGKEREAAYNARAKVKNAYKSIVQQRRDPVLVTTSGKDRIMLQCFPVPPTGGVMKIRIGITAPLALESPEQGLLRTPFFIEKNFSIPDTNRQAIRMQANSAIATFIPSAEFSVTSSKENTHCLAGSLPGPLMSRPFTIRLSRQSGTANTWTEKPAAGKGDIVCQSIIEKPIRMPGQTIIVIDGSSRMAQHKEAISRAIAGLPEEARFSILLADDDFTELRSMRRQNAAGIRIAAESIMDTSFEGGRDNAPALNEAFRLLEGYPDGAILWIHSTQPVELPFNPELARRIRDRVNDPVLYEVQLDAGVNILSQRLEDAHVADSIPDFDDAGHSLRKAFSILSGKATVFQLERTSGSGEIIPKQGNHAWQHVARLWANGEILKLEKSGKQEDLARAVSIAMAHQLVTP</sequence>
<evidence type="ECO:0000256" key="1">
    <source>
        <dbReference type="SAM" id="Phobius"/>
    </source>
</evidence>
<keyword evidence="1" id="KW-0812">Transmembrane</keyword>
<accession>D9PLL5</accession>
<dbReference type="AlphaFoldDB" id="D9PLL5"/>
<feature type="transmembrane region" description="Helical" evidence="1">
    <location>
        <begin position="160"/>
        <end position="180"/>
    </location>
</feature>
<dbReference type="PROSITE" id="PS51468">
    <property type="entry name" value="VIT"/>
    <property type="match status" value="1"/>
</dbReference>
<dbReference type="InterPro" id="IPR013694">
    <property type="entry name" value="VIT"/>
</dbReference>
<dbReference type="Gene3D" id="3.40.50.410">
    <property type="entry name" value="von Willebrand factor, type A domain"/>
    <property type="match status" value="1"/>
</dbReference>
<evidence type="ECO:0000313" key="3">
    <source>
        <dbReference type="EMBL" id="EFK95551.1"/>
    </source>
</evidence>
<reference evidence="3" key="2">
    <citation type="journal article" date="2011" name="Microb. Ecol.">
        <title>Taxonomic and Functional Metagenomic Profiling of the Microbial Community in the Anoxic Sediment of a Sub-saline Shallow Lake (Laguna de Carrizo, Central Spain).</title>
        <authorList>
            <person name="Ferrer M."/>
            <person name="Guazzaroni M.E."/>
            <person name="Richter M."/>
            <person name="Garcia-Salamanca A."/>
            <person name="Yarza P."/>
            <person name="Suarez-Suarez A."/>
            <person name="Solano J."/>
            <person name="Alcaide M."/>
            <person name="van Dillewijn P."/>
            <person name="Molina-Henares M.A."/>
            <person name="Lopez-Cortes N."/>
            <person name="Al-Ramahi Y."/>
            <person name="Guerrero C."/>
            <person name="Acosta A."/>
            <person name="de Eugenio L.I."/>
            <person name="Martinez V."/>
            <person name="Marques S."/>
            <person name="Rojo F."/>
            <person name="Santero E."/>
            <person name="Genilloud O."/>
            <person name="Perez-Perez J."/>
            <person name="Rossello-Mora R."/>
            <person name="Ramos J.L."/>
        </authorList>
    </citation>
    <scope>NUCLEOTIDE SEQUENCE</scope>
</reference>
<keyword evidence="1" id="KW-0472">Membrane</keyword>
<dbReference type="Pfam" id="PF08487">
    <property type="entry name" value="VIT"/>
    <property type="match status" value="1"/>
</dbReference>
<proteinExistence type="predicted"/>
<protein>
    <recommendedName>
        <fullName evidence="2">VIT domain-containing protein</fullName>
    </recommendedName>
</protein>
<dbReference type="InterPro" id="IPR036465">
    <property type="entry name" value="vWFA_dom_sf"/>
</dbReference>
<feature type="transmembrane region" description="Helical" evidence="1">
    <location>
        <begin position="59"/>
        <end position="78"/>
    </location>
</feature>
<keyword evidence="1" id="KW-1133">Transmembrane helix</keyword>
<feature type="transmembrane region" description="Helical" evidence="1">
    <location>
        <begin position="116"/>
        <end position="140"/>
    </location>
</feature>
<organism evidence="3">
    <name type="scientific">sediment metagenome</name>
    <dbReference type="NCBI Taxonomy" id="749907"/>
    <lineage>
        <taxon>unclassified sequences</taxon>
        <taxon>metagenomes</taxon>
        <taxon>ecological metagenomes</taxon>
    </lineage>
</organism>